<name>A0A836C8W8_9STRA</name>
<dbReference type="Proteomes" id="UP000664859">
    <property type="component" value="Unassembled WGS sequence"/>
</dbReference>
<feature type="region of interest" description="Disordered" evidence="6">
    <location>
        <begin position="488"/>
        <end position="514"/>
    </location>
</feature>
<reference evidence="8" key="1">
    <citation type="submission" date="2021-02" db="EMBL/GenBank/DDBJ databases">
        <title>First Annotated Genome of the Yellow-green Alga Tribonema minus.</title>
        <authorList>
            <person name="Mahan K.M."/>
        </authorList>
    </citation>
    <scope>NUCLEOTIDE SEQUENCE</scope>
    <source>
        <strain evidence="8">UTEX B ZZ1240</strain>
    </source>
</reference>
<dbReference type="GO" id="GO:0007018">
    <property type="term" value="P:microtubule-based movement"/>
    <property type="evidence" value="ECO:0007669"/>
    <property type="project" value="InterPro"/>
</dbReference>
<dbReference type="InterPro" id="IPR036961">
    <property type="entry name" value="Kinesin_motor_dom_sf"/>
</dbReference>
<dbReference type="Pfam" id="PF00225">
    <property type="entry name" value="Kinesin"/>
    <property type="match status" value="1"/>
</dbReference>
<dbReference type="OrthoDB" id="3176171at2759"/>
<evidence type="ECO:0000256" key="3">
    <source>
        <dbReference type="ARBA" id="ARBA00023175"/>
    </source>
</evidence>
<keyword evidence="1" id="KW-0493">Microtubule</keyword>
<comment type="caution">
    <text evidence="8">The sequence shown here is derived from an EMBL/GenBank/DDBJ whole genome shotgun (WGS) entry which is preliminary data.</text>
</comment>
<evidence type="ECO:0000313" key="9">
    <source>
        <dbReference type="Proteomes" id="UP000664859"/>
    </source>
</evidence>
<proteinExistence type="inferred from homology"/>
<feature type="compositionally biased region" description="Basic and acidic residues" evidence="6">
    <location>
        <begin position="488"/>
        <end position="506"/>
    </location>
</feature>
<evidence type="ECO:0000256" key="2">
    <source>
        <dbReference type="ARBA" id="ARBA00023054"/>
    </source>
</evidence>
<sequence>MAANGSSKANVIVRVRPPFQEEVVHWNLDGRRSYYSAVAPAGIHPGDHPNTSSPPNADVLHKIVHCTVPGERRRAFQFDHVLGPGVGQAEVYGTAAAGIVQRVAGGAGSGAVIAYGQTGSATAEAPLGDDDGIVARAICDTLQHGPMVMVMLQLYADAVEDLLAPGSGPLEVREDPQKGFFVAGAAEYMVHTTQEALMLNAQSSRSHTLLRLSLAPCDGTADPPELFLVDLAGSERLKKGGRGATGARLRESLAINRSLSALGSVIGALARDSGQAAASRFVPFRDSKLTRILQPALGGGTGGWAGAVFIATVGPAPQNSAESLSTLVFAERCSRVRHRPRARPRSKLDAAKAQLDAQQAHVRVLEEALAAQSGHYQAIISSLSTELAQAQADAEDLREALSCTSPLSMLSPLAGGGPPGGGMWSQDEGGYLRTSSCGSASYEDSDCRTSECDYDSGDARDSDGDEAFSQLDALDALVAESISDQRVARFDGDERESESRVDERQRCWGQPGRG</sequence>
<dbReference type="GO" id="GO:0008017">
    <property type="term" value="F:microtubule binding"/>
    <property type="evidence" value="ECO:0007669"/>
    <property type="project" value="InterPro"/>
</dbReference>
<evidence type="ECO:0000256" key="5">
    <source>
        <dbReference type="SAM" id="Coils"/>
    </source>
</evidence>
<protein>
    <submittedName>
        <fullName evidence="8">P-loop containing nucleoside triphosphate hydrolase protein</fullName>
    </submittedName>
</protein>
<dbReference type="InterPro" id="IPR027640">
    <property type="entry name" value="Kinesin-like_fam"/>
</dbReference>
<dbReference type="Gene3D" id="3.40.850.10">
    <property type="entry name" value="Kinesin motor domain"/>
    <property type="match status" value="1"/>
</dbReference>
<evidence type="ECO:0000313" key="8">
    <source>
        <dbReference type="EMBL" id="KAG5176517.1"/>
    </source>
</evidence>
<keyword evidence="2 5" id="KW-0175">Coiled coil</keyword>
<feature type="region of interest" description="Disordered" evidence="6">
    <location>
        <begin position="441"/>
        <end position="465"/>
    </location>
</feature>
<dbReference type="EMBL" id="JAFCMP010000536">
    <property type="protein sequence ID" value="KAG5176517.1"/>
    <property type="molecule type" value="Genomic_DNA"/>
</dbReference>
<gene>
    <name evidence="8" type="ORF">JKP88DRAFT_335365</name>
</gene>
<feature type="coiled-coil region" evidence="5">
    <location>
        <begin position="348"/>
        <end position="400"/>
    </location>
</feature>
<dbReference type="InterPro" id="IPR027417">
    <property type="entry name" value="P-loop_NTPase"/>
</dbReference>
<keyword evidence="9" id="KW-1185">Reference proteome</keyword>
<organism evidence="8 9">
    <name type="scientific">Tribonema minus</name>
    <dbReference type="NCBI Taxonomy" id="303371"/>
    <lineage>
        <taxon>Eukaryota</taxon>
        <taxon>Sar</taxon>
        <taxon>Stramenopiles</taxon>
        <taxon>Ochrophyta</taxon>
        <taxon>PX clade</taxon>
        <taxon>Xanthophyceae</taxon>
        <taxon>Tribonematales</taxon>
        <taxon>Tribonemataceae</taxon>
        <taxon>Tribonema</taxon>
    </lineage>
</organism>
<dbReference type="InterPro" id="IPR001752">
    <property type="entry name" value="Kinesin_motor_dom"/>
</dbReference>
<keyword evidence="3" id="KW-0505">Motor protein</keyword>
<dbReference type="SUPFAM" id="SSF52540">
    <property type="entry name" value="P-loop containing nucleoside triphosphate hydrolases"/>
    <property type="match status" value="1"/>
</dbReference>
<accession>A0A836C8W8</accession>
<dbReference type="AlphaFoldDB" id="A0A836C8W8"/>
<dbReference type="GO" id="GO:0005874">
    <property type="term" value="C:microtubule"/>
    <property type="evidence" value="ECO:0007669"/>
    <property type="project" value="UniProtKB-KW"/>
</dbReference>
<evidence type="ECO:0000259" key="7">
    <source>
        <dbReference type="PROSITE" id="PS50067"/>
    </source>
</evidence>
<dbReference type="PANTHER" id="PTHR47968:SF36">
    <property type="entry name" value="KINESIN HEAVY CHAIN ISOFORM X1"/>
    <property type="match status" value="1"/>
</dbReference>
<keyword evidence="8" id="KW-0378">Hydrolase</keyword>
<dbReference type="SMART" id="SM00129">
    <property type="entry name" value="KISc"/>
    <property type="match status" value="1"/>
</dbReference>
<feature type="domain" description="Kinesin motor" evidence="7">
    <location>
        <begin position="8"/>
        <end position="336"/>
    </location>
</feature>
<feature type="compositionally biased region" description="Basic and acidic residues" evidence="6">
    <location>
        <begin position="445"/>
        <end position="462"/>
    </location>
</feature>
<evidence type="ECO:0000256" key="1">
    <source>
        <dbReference type="ARBA" id="ARBA00022701"/>
    </source>
</evidence>
<evidence type="ECO:0000256" key="6">
    <source>
        <dbReference type="SAM" id="MobiDB-lite"/>
    </source>
</evidence>
<dbReference type="GO" id="GO:0016787">
    <property type="term" value="F:hydrolase activity"/>
    <property type="evidence" value="ECO:0007669"/>
    <property type="project" value="UniProtKB-KW"/>
</dbReference>
<dbReference type="PROSITE" id="PS50067">
    <property type="entry name" value="KINESIN_MOTOR_2"/>
    <property type="match status" value="1"/>
</dbReference>
<dbReference type="GO" id="GO:0003777">
    <property type="term" value="F:microtubule motor activity"/>
    <property type="evidence" value="ECO:0007669"/>
    <property type="project" value="InterPro"/>
</dbReference>
<dbReference type="PRINTS" id="PR00380">
    <property type="entry name" value="KINESINHEAVY"/>
</dbReference>
<evidence type="ECO:0000256" key="4">
    <source>
        <dbReference type="PROSITE-ProRule" id="PRU00283"/>
    </source>
</evidence>
<comment type="similarity">
    <text evidence="4">Belongs to the TRAFAC class myosin-kinesin ATPase superfamily. Kinesin family.</text>
</comment>
<comment type="caution">
    <text evidence="4">Lacks conserved residue(s) required for the propagation of feature annotation.</text>
</comment>
<dbReference type="GO" id="GO:0005524">
    <property type="term" value="F:ATP binding"/>
    <property type="evidence" value="ECO:0007669"/>
    <property type="project" value="InterPro"/>
</dbReference>
<dbReference type="PANTHER" id="PTHR47968">
    <property type="entry name" value="CENTROMERE PROTEIN E"/>
    <property type="match status" value="1"/>
</dbReference>